<keyword evidence="2 7" id="KW-0813">Transport</keyword>
<dbReference type="CDD" id="cd06261">
    <property type="entry name" value="TM_PBP2"/>
    <property type="match status" value="1"/>
</dbReference>
<evidence type="ECO:0000256" key="1">
    <source>
        <dbReference type="ARBA" id="ARBA00004651"/>
    </source>
</evidence>
<feature type="transmembrane region" description="Helical" evidence="7">
    <location>
        <begin position="137"/>
        <end position="161"/>
    </location>
</feature>
<feature type="transmembrane region" description="Helical" evidence="7">
    <location>
        <begin position="249"/>
        <end position="274"/>
    </location>
</feature>
<feature type="transmembrane region" description="Helical" evidence="7">
    <location>
        <begin position="104"/>
        <end position="125"/>
    </location>
</feature>
<evidence type="ECO:0000259" key="8">
    <source>
        <dbReference type="PROSITE" id="PS50928"/>
    </source>
</evidence>
<dbReference type="PANTHER" id="PTHR30465:SF0">
    <property type="entry name" value="OLIGOPEPTIDE TRANSPORT SYSTEM PERMEASE PROTEIN APPB"/>
    <property type="match status" value="1"/>
</dbReference>
<feature type="transmembrane region" description="Helical" evidence="7">
    <location>
        <begin position="194"/>
        <end position="212"/>
    </location>
</feature>
<comment type="subcellular location">
    <subcellularLocation>
        <location evidence="1 7">Cell membrane</location>
        <topology evidence="1 7">Multi-pass membrane protein</topology>
    </subcellularLocation>
</comment>
<evidence type="ECO:0000256" key="7">
    <source>
        <dbReference type="RuleBase" id="RU363032"/>
    </source>
</evidence>
<dbReference type="PROSITE" id="PS50928">
    <property type="entry name" value="ABC_TM1"/>
    <property type="match status" value="1"/>
</dbReference>
<proteinExistence type="inferred from homology"/>
<keyword evidence="10" id="KW-1185">Reference proteome</keyword>
<keyword evidence="5 7" id="KW-1133">Transmembrane helix</keyword>
<reference evidence="9 10" key="1">
    <citation type="submission" date="2020-04" db="EMBL/GenBank/DDBJ databases">
        <authorList>
            <person name="Klaysubun C."/>
            <person name="Duangmal K."/>
            <person name="Lipun K."/>
        </authorList>
    </citation>
    <scope>NUCLEOTIDE SEQUENCE [LARGE SCALE GENOMIC DNA]</scope>
    <source>
        <strain evidence="9 10">JCM 11839</strain>
    </source>
</reference>
<dbReference type="InterPro" id="IPR035906">
    <property type="entry name" value="MetI-like_sf"/>
</dbReference>
<feature type="transmembrane region" description="Helical" evidence="7">
    <location>
        <begin position="168"/>
        <end position="188"/>
    </location>
</feature>
<evidence type="ECO:0000256" key="5">
    <source>
        <dbReference type="ARBA" id="ARBA00022989"/>
    </source>
</evidence>
<dbReference type="InterPro" id="IPR000515">
    <property type="entry name" value="MetI-like"/>
</dbReference>
<dbReference type="Pfam" id="PF00528">
    <property type="entry name" value="BPD_transp_1"/>
    <property type="match status" value="1"/>
</dbReference>
<evidence type="ECO:0000256" key="2">
    <source>
        <dbReference type="ARBA" id="ARBA00022448"/>
    </source>
</evidence>
<feature type="transmembrane region" description="Helical" evidence="7">
    <location>
        <begin position="12"/>
        <end position="31"/>
    </location>
</feature>
<evidence type="ECO:0000256" key="3">
    <source>
        <dbReference type="ARBA" id="ARBA00022475"/>
    </source>
</evidence>
<dbReference type="PANTHER" id="PTHR30465">
    <property type="entry name" value="INNER MEMBRANE ABC TRANSPORTER"/>
    <property type="match status" value="1"/>
</dbReference>
<feature type="domain" description="ABC transmembrane type-1" evidence="8">
    <location>
        <begin position="98"/>
        <end position="317"/>
    </location>
</feature>
<dbReference type="EMBL" id="JAAXKY010000008">
    <property type="protein sequence ID" value="NMH76436.1"/>
    <property type="molecule type" value="Genomic_DNA"/>
</dbReference>
<sequence>MLRHLLEKSLGWLLMIVVATNLTYFLASLFLDPRANYLQLRPPRSPEEIDRSLAQYNLSPATPLLDRWWHWISDIVLHWNWGYSPVGVSVNTQIAFRIGVSAQLVLLSMILSTVLGIALGVYTAGRQYRFADRFHQALSIITINVPTVVASLVVVLLAIMLNQSLGTTLLFVAGAQSPTVSGFWPLVLDRIRHLVLPTVALTLISYAGYHLLQRSLLLDTINSDYVRTARAKGLTRKEAIRRHGLRTSLIPVATSVAFAVPALFTGAVITETIFGWQGMGQYFTSTISNNDINGVVAVAAFGALMTAIGAILADIAVVVLDPRVRMAGS</sequence>
<keyword evidence="4 7" id="KW-0812">Transmembrane</keyword>
<dbReference type="Proteomes" id="UP001296706">
    <property type="component" value="Unassembled WGS sequence"/>
</dbReference>
<feature type="transmembrane region" description="Helical" evidence="7">
    <location>
        <begin position="294"/>
        <end position="320"/>
    </location>
</feature>
<dbReference type="Gene3D" id="1.10.3720.10">
    <property type="entry name" value="MetI-like"/>
    <property type="match status" value="1"/>
</dbReference>
<keyword evidence="3" id="KW-1003">Cell membrane</keyword>
<accession>A0ABX1RBD5</accession>
<gene>
    <name evidence="9" type="ORF">HF577_04875</name>
</gene>
<evidence type="ECO:0000256" key="4">
    <source>
        <dbReference type="ARBA" id="ARBA00022692"/>
    </source>
</evidence>
<evidence type="ECO:0000313" key="10">
    <source>
        <dbReference type="Proteomes" id="UP001296706"/>
    </source>
</evidence>
<organism evidence="9 10">
    <name type="scientific">Pseudonocardia xinjiangensis</name>
    <dbReference type="NCBI Taxonomy" id="75289"/>
    <lineage>
        <taxon>Bacteria</taxon>
        <taxon>Bacillati</taxon>
        <taxon>Actinomycetota</taxon>
        <taxon>Actinomycetes</taxon>
        <taxon>Pseudonocardiales</taxon>
        <taxon>Pseudonocardiaceae</taxon>
        <taxon>Pseudonocardia</taxon>
    </lineage>
</organism>
<name>A0ABX1RBD5_9PSEU</name>
<keyword evidence="6 7" id="KW-0472">Membrane</keyword>
<evidence type="ECO:0000313" key="9">
    <source>
        <dbReference type="EMBL" id="NMH76436.1"/>
    </source>
</evidence>
<evidence type="ECO:0000256" key="6">
    <source>
        <dbReference type="ARBA" id="ARBA00023136"/>
    </source>
</evidence>
<protein>
    <submittedName>
        <fullName evidence="9">ABC transporter permease</fullName>
    </submittedName>
</protein>
<dbReference type="SUPFAM" id="SSF161098">
    <property type="entry name" value="MetI-like"/>
    <property type="match status" value="1"/>
</dbReference>
<comment type="caution">
    <text evidence="9">The sequence shown here is derived from an EMBL/GenBank/DDBJ whole genome shotgun (WGS) entry which is preliminary data.</text>
</comment>
<comment type="similarity">
    <text evidence="7">Belongs to the binding-protein-dependent transport system permease family.</text>
</comment>